<feature type="domain" description="G-protein coupled receptors family 1 profile" evidence="9">
    <location>
        <begin position="119"/>
        <end position="363"/>
    </location>
</feature>
<feature type="transmembrane region" description="Helical" evidence="8">
    <location>
        <begin position="30"/>
        <end position="53"/>
    </location>
</feature>
<evidence type="ECO:0000313" key="11">
    <source>
        <dbReference type="Proteomes" id="UP000663845"/>
    </source>
</evidence>
<organism evidence="10 11">
    <name type="scientific">Adineta steineri</name>
    <dbReference type="NCBI Taxonomy" id="433720"/>
    <lineage>
        <taxon>Eukaryota</taxon>
        <taxon>Metazoa</taxon>
        <taxon>Spiralia</taxon>
        <taxon>Gnathifera</taxon>
        <taxon>Rotifera</taxon>
        <taxon>Eurotatoria</taxon>
        <taxon>Bdelloidea</taxon>
        <taxon>Adinetida</taxon>
        <taxon>Adinetidae</taxon>
        <taxon>Adineta</taxon>
    </lineage>
</organism>
<evidence type="ECO:0000256" key="4">
    <source>
        <dbReference type="ARBA" id="ARBA00023040"/>
    </source>
</evidence>
<dbReference type="Proteomes" id="UP000663845">
    <property type="component" value="Unassembled WGS sequence"/>
</dbReference>
<evidence type="ECO:0000256" key="8">
    <source>
        <dbReference type="SAM" id="Phobius"/>
    </source>
</evidence>
<evidence type="ECO:0000256" key="5">
    <source>
        <dbReference type="ARBA" id="ARBA00023136"/>
    </source>
</evidence>
<keyword evidence="4" id="KW-0297">G-protein coupled receptor</keyword>
<protein>
    <recommendedName>
        <fullName evidence="9">G-protein coupled receptors family 1 profile domain-containing protein</fullName>
    </recommendedName>
</protein>
<comment type="subcellular location">
    <subcellularLocation>
        <location evidence="1">Membrane</location>
        <topology evidence="1">Multi-pass membrane protein</topology>
    </subcellularLocation>
</comment>
<evidence type="ECO:0000256" key="3">
    <source>
        <dbReference type="ARBA" id="ARBA00022989"/>
    </source>
</evidence>
<evidence type="ECO:0000313" key="10">
    <source>
        <dbReference type="EMBL" id="CAF1046273.1"/>
    </source>
</evidence>
<feature type="transmembrane region" description="Helical" evidence="8">
    <location>
        <begin position="108"/>
        <end position="127"/>
    </location>
</feature>
<dbReference type="InterPro" id="IPR000276">
    <property type="entry name" value="GPCR_Rhodpsn"/>
</dbReference>
<keyword evidence="6" id="KW-0675">Receptor</keyword>
<feature type="transmembrane region" description="Helical" evidence="8">
    <location>
        <begin position="310"/>
        <end position="334"/>
    </location>
</feature>
<dbReference type="CDD" id="cd00637">
    <property type="entry name" value="7tm_classA_rhodopsin-like"/>
    <property type="match status" value="1"/>
</dbReference>
<dbReference type="PROSITE" id="PS50262">
    <property type="entry name" value="G_PROTEIN_RECEP_F1_2"/>
    <property type="match status" value="1"/>
</dbReference>
<feature type="transmembrane region" description="Helical" evidence="8">
    <location>
        <begin position="263"/>
        <end position="285"/>
    </location>
</feature>
<feature type="transmembrane region" description="Helical" evidence="8">
    <location>
        <begin position="139"/>
        <end position="162"/>
    </location>
</feature>
<keyword evidence="2 8" id="KW-0812">Transmembrane</keyword>
<keyword evidence="5 8" id="KW-0472">Membrane</keyword>
<evidence type="ECO:0000256" key="7">
    <source>
        <dbReference type="ARBA" id="ARBA00023224"/>
    </source>
</evidence>
<keyword evidence="7" id="KW-0807">Transducer</keyword>
<dbReference type="AlphaFoldDB" id="A0A814K3C3"/>
<accession>A0A814K3C3</accession>
<name>A0A814K3C3_9BILA</name>
<comment type="caution">
    <text evidence="10">The sequence shown here is derived from an EMBL/GenBank/DDBJ whole genome shotgun (WGS) entry which is preliminary data.</text>
</comment>
<dbReference type="GO" id="GO:0004930">
    <property type="term" value="F:G protein-coupled receptor activity"/>
    <property type="evidence" value="ECO:0007669"/>
    <property type="project" value="UniProtKB-KW"/>
</dbReference>
<proteinExistence type="predicted"/>
<feature type="transmembrane region" description="Helical" evidence="8">
    <location>
        <begin position="182"/>
        <end position="202"/>
    </location>
</feature>
<dbReference type="GO" id="GO:0005886">
    <property type="term" value="C:plasma membrane"/>
    <property type="evidence" value="ECO:0007669"/>
    <property type="project" value="TreeGrafter"/>
</dbReference>
<dbReference type="InterPro" id="IPR017452">
    <property type="entry name" value="GPCR_Rhodpsn_7TM"/>
</dbReference>
<dbReference type="Pfam" id="PF00001">
    <property type="entry name" value="7tm_1"/>
    <property type="match status" value="1"/>
</dbReference>
<dbReference type="Gene3D" id="1.20.1070.10">
    <property type="entry name" value="Rhodopsin 7-helix transmembrane proteins"/>
    <property type="match status" value="2"/>
</dbReference>
<keyword evidence="3 8" id="KW-1133">Transmembrane helix</keyword>
<evidence type="ECO:0000256" key="6">
    <source>
        <dbReference type="ARBA" id="ARBA00023170"/>
    </source>
</evidence>
<feature type="transmembrane region" description="Helical" evidence="8">
    <location>
        <begin position="346"/>
        <end position="363"/>
    </location>
</feature>
<dbReference type="PANTHER" id="PTHR24243">
    <property type="entry name" value="G-PROTEIN COUPLED RECEPTOR"/>
    <property type="match status" value="1"/>
</dbReference>
<dbReference type="PANTHER" id="PTHR24243:SF233">
    <property type="entry name" value="THYROTROPIN-RELEASING HORMONE RECEPTOR"/>
    <property type="match status" value="1"/>
</dbReference>
<reference evidence="10" key="1">
    <citation type="submission" date="2021-02" db="EMBL/GenBank/DDBJ databases">
        <authorList>
            <person name="Nowell W R."/>
        </authorList>
    </citation>
    <scope>NUCLEOTIDE SEQUENCE</scope>
</reference>
<dbReference type="SUPFAM" id="SSF81321">
    <property type="entry name" value="Family A G protein-coupled receptor-like"/>
    <property type="match status" value="2"/>
</dbReference>
<evidence type="ECO:0000259" key="9">
    <source>
        <dbReference type="PROSITE" id="PS50262"/>
    </source>
</evidence>
<feature type="transmembrane region" description="Helical" evidence="8">
    <location>
        <begin position="223"/>
        <end position="243"/>
    </location>
</feature>
<feature type="transmembrane region" description="Helical" evidence="8">
    <location>
        <begin position="65"/>
        <end position="88"/>
    </location>
</feature>
<gene>
    <name evidence="10" type="ORF">JYZ213_LOCUS18423</name>
</gene>
<evidence type="ECO:0000256" key="1">
    <source>
        <dbReference type="ARBA" id="ARBA00004141"/>
    </source>
</evidence>
<dbReference type="EMBL" id="CAJNOG010000179">
    <property type="protein sequence ID" value="CAF1046273.1"/>
    <property type="molecule type" value="Genomic_DNA"/>
</dbReference>
<sequence length="415" mass="47078">MIDNNITTTVDLIQTSKSLINDLNFISQNVLIYLPLIYFIFGFIGFIGNVFTYLQPQLRSNTSCIYLLCGSFIDISSLSINSFSSYLAWQFGFTLPWSTSSALCKLSVFLLVFLTHLAINFLCMAIIDRFAVTCDHTSIYLLCGSFIDISSLSINSFSSYLAWQFGFTLPWSTSSALCKLSVFLLVFLTHLSINFLCTAIIDRFAITCDHTSSIRRITQLRKVPWMIGLTVLTSGLFTFYAPIIYDLSPTNVCLSAQPLAAGIISITFIRVIPSVTMITFVLLTYRNVRRSRGRVGDAVQTNRRNLRNQFIVTIFAQILVTILITIPWIISSVYYTVTPISTKSPVQVSIIIFVFGLSNRFFYLNNVKAFYITILTSRVFRKAFIGGISNLFRRYIRHQMHVSMVNPFTQTRNNI</sequence>
<evidence type="ECO:0000256" key="2">
    <source>
        <dbReference type="ARBA" id="ARBA00022692"/>
    </source>
</evidence>